<protein>
    <submittedName>
        <fullName evidence="2">Uncharacterized protein</fullName>
    </submittedName>
</protein>
<dbReference type="EMBL" id="KV907496">
    <property type="protein sequence ID" value="OOF98464.1"/>
    <property type="molecule type" value="Genomic_DNA"/>
</dbReference>
<evidence type="ECO:0000313" key="2">
    <source>
        <dbReference type="EMBL" id="OOF98464.1"/>
    </source>
</evidence>
<dbReference type="VEuPathDB" id="FungiDB:ASPCADRAFT_142719"/>
<proteinExistence type="predicted"/>
<evidence type="ECO:0000313" key="3">
    <source>
        <dbReference type="Proteomes" id="UP000188318"/>
    </source>
</evidence>
<name>A0A1R3RVE6_ASPC5</name>
<dbReference type="STRING" id="602072.A0A1R3RVE6"/>
<reference evidence="3" key="1">
    <citation type="journal article" date="2017" name="Genome Biol.">
        <title>Comparative genomics reveals high biological diversity and specific adaptations in the industrially and medically important fungal genus Aspergillus.</title>
        <authorList>
            <person name="de Vries R.P."/>
            <person name="Riley R."/>
            <person name="Wiebenga A."/>
            <person name="Aguilar-Osorio G."/>
            <person name="Amillis S."/>
            <person name="Uchima C.A."/>
            <person name="Anderluh G."/>
            <person name="Asadollahi M."/>
            <person name="Askin M."/>
            <person name="Barry K."/>
            <person name="Battaglia E."/>
            <person name="Bayram O."/>
            <person name="Benocci T."/>
            <person name="Braus-Stromeyer S.A."/>
            <person name="Caldana C."/>
            <person name="Canovas D."/>
            <person name="Cerqueira G.C."/>
            <person name="Chen F."/>
            <person name="Chen W."/>
            <person name="Choi C."/>
            <person name="Clum A."/>
            <person name="Dos Santos R.A."/>
            <person name="Damasio A.R."/>
            <person name="Diallinas G."/>
            <person name="Emri T."/>
            <person name="Fekete E."/>
            <person name="Flipphi M."/>
            <person name="Freyberg S."/>
            <person name="Gallo A."/>
            <person name="Gournas C."/>
            <person name="Habgood R."/>
            <person name="Hainaut M."/>
            <person name="Harispe M.L."/>
            <person name="Henrissat B."/>
            <person name="Hilden K.S."/>
            <person name="Hope R."/>
            <person name="Hossain A."/>
            <person name="Karabika E."/>
            <person name="Karaffa L."/>
            <person name="Karanyi Z."/>
            <person name="Krasevec N."/>
            <person name="Kuo A."/>
            <person name="Kusch H."/>
            <person name="LaButti K."/>
            <person name="Lagendijk E.L."/>
            <person name="Lapidus A."/>
            <person name="Levasseur A."/>
            <person name="Lindquist E."/>
            <person name="Lipzen A."/>
            <person name="Logrieco A.F."/>
            <person name="MacCabe A."/>
            <person name="Maekelae M.R."/>
            <person name="Malavazi I."/>
            <person name="Melin P."/>
            <person name="Meyer V."/>
            <person name="Mielnichuk N."/>
            <person name="Miskei M."/>
            <person name="Molnar A.P."/>
            <person name="Mule G."/>
            <person name="Ngan C.Y."/>
            <person name="Orejas M."/>
            <person name="Orosz E."/>
            <person name="Ouedraogo J.P."/>
            <person name="Overkamp K.M."/>
            <person name="Park H.-S."/>
            <person name="Perrone G."/>
            <person name="Piumi F."/>
            <person name="Punt P.J."/>
            <person name="Ram A.F."/>
            <person name="Ramon A."/>
            <person name="Rauscher S."/>
            <person name="Record E."/>
            <person name="Riano-Pachon D.M."/>
            <person name="Robert V."/>
            <person name="Roehrig J."/>
            <person name="Ruller R."/>
            <person name="Salamov A."/>
            <person name="Salih N.S."/>
            <person name="Samson R.A."/>
            <person name="Sandor E."/>
            <person name="Sanguinetti M."/>
            <person name="Schuetze T."/>
            <person name="Sepcic K."/>
            <person name="Shelest E."/>
            <person name="Sherlock G."/>
            <person name="Sophianopoulou V."/>
            <person name="Squina F.M."/>
            <person name="Sun H."/>
            <person name="Susca A."/>
            <person name="Todd R.B."/>
            <person name="Tsang A."/>
            <person name="Unkles S.E."/>
            <person name="van de Wiele N."/>
            <person name="van Rossen-Uffink D."/>
            <person name="Oliveira J.V."/>
            <person name="Vesth T.C."/>
            <person name="Visser J."/>
            <person name="Yu J.-H."/>
            <person name="Zhou M."/>
            <person name="Andersen M.R."/>
            <person name="Archer D.B."/>
            <person name="Baker S.E."/>
            <person name="Benoit I."/>
            <person name="Brakhage A.A."/>
            <person name="Braus G.H."/>
            <person name="Fischer R."/>
            <person name="Frisvad J.C."/>
            <person name="Goldman G.H."/>
            <person name="Houbraken J."/>
            <person name="Oakley B."/>
            <person name="Pocsi I."/>
            <person name="Scazzocchio C."/>
            <person name="Seiboth B."/>
            <person name="vanKuyk P.A."/>
            <person name="Wortman J."/>
            <person name="Dyer P.S."/>
            <person name="Grigoriev I.V."/>
        </authorList>
    </citation>
    <scope>NUCLEOTIDE SEQUENCE [LARGE SCALE GENOMIC DNA]</scope>
    <source>
        <strain evidence="3">ITEM 5010</strain>
    </source>
</reference>
<accession>A0A1R3RVE6</accession>
<gene>
    <name evidence="2" type="ORF">ASPCADRAFT_142719</name>
</gene>
<evidence type="ECO:0000256" key="1">
    <source>
        <dbReference type="SAM" id="SignalP"/>
    </source>
</evidence>
<keyword evidence="1" id="KW-0732">Signal</keyword>
<dbReference type="OMA" id="EITGWTG"/>
<sequence length="214" mass="22947">MHISKAVFAFILYVANVHSSLAAPVHPAEDVTFNELEIRAGSAAGSDKSNPIKATMDVNDNNALPFDGDCYAILCLEKKPLFNDNRKDAGVKKTFPGGKGTGPFRNPTLAGVKTPGGAYVSPEEFPYASTTEGGQQYNHIDSAHQGTNSWYEITGWTGKLGPYCTALQANKGKPNKKDPICKAGSNGKGSWGFDVGEYAYTYDGHSYRKAKGSK</sequence>
<feature type="chain" id="PRO_5013385921" evidence="1">
    <location>
        <begin position="23"/>
        <end position="214"/>
    </location>
</feature>
<dbReference type="AlphaFoldDB" id="A0A1R3RVE6"/>
<feature type="signal peptide" evidence="1">
    <location>
        <begin position="1"/>
        <end position="22"/>
    </location>
</feature>
<dbReference type="Proteomes" id="UP000188318">
    <property type="component" value="Unassembled WGS sequence"/>
</dbReference>
<organism evidence="2 3">
    <name type="scientific">Aspergillus carbonarius (strain ITEM 5010)</name>
    <dbReference type="NCBI Taxonomy" id="602072"/>
    <lineage>
        <taxon>Eukaryota</taxon>
        <taxon>Fungi</taxon>
        <taxon>Dikarya</taxon>
        <taxon>Ascomycota</taxon>
        <taxon>Pezizomycotina</taxon>
        <taxon>Eurotiomycetes</taxon>
        <taxon>Eurotiomycetidae</taxon>
        <taxon>Eurotiales</taxon>
        <taxon>Aspergillaceae</taxon>
        <taxon>Aspergillus</taxon>
        <taxon>Aspergillus subgen. Circumdati</taxon>
    </lineage>
</organism>
<dbReference type="OrthoDB" id="2748312at2759"/>
<keyword evidence="3" id="KW-1185">Reference proteome</keyword>